<dbReference type="KEGG" id="clia:C3E79_10285"/>
<sequence length="150" mass="16923">MTYMPSSLWLNQKFRALTMPAQHLLLHAYTSPLTNQAGVLDWRPARIAAHTTGLDAKDIEHAGAELQSTGWLIVDEETEEAGILSWFCTTIVIKQPMVMQNALKLVEETASTKVRQALINQIHEMDQVEPPLNGLQTEHAREFLAMYPEK</sequence>
<evidence type="ECO:0000313" key="1">
    <source>
        <dbReference type="EMBL" id="AWB84815.1"/>
    </source>
</evidence>
<evidence type="ECO:0000313" key="2">
    <source>
        <dbReference type="Proteomes" id="UP000244754"/>
    </source>
</evidence>
<proteinExistence type="predicted"/>
<accession>A0A2S0WGA8</accession>
<name>A0A2S0WGA8_9CORY</name>
<reference evidence="2" key="1">
    <citation type="submission" date="2018-01" db="EMBL/GenBank/DDBJ databases">
        <authorList>
            <person name="Li J."/>
        </authorList>
    </citation>
    <scope>NUCLEOTIDE SEQUENCE [LARGE SCALE GENOMIC DNA]</scope>
    <source>
        <strain evidence="2">2184</strain>
    </source>
</reference>
<dbReference type="EMBL" id="CP026948">
    <property type="protein sequence ID" value="AWB84815.1"/>
    <property type="molecule type" value="Genomic_DNA"/>
</dbReference>
<gene>
    <name evidence="1" type="ORF">C3E79_10285</name>
</gene>
<dbReference type="AlphaFoldDB" id="A0A2S0WGA8"/>
<organism evidence="1 2">
    <name type="scientific">Corynebacterium liangguodongii</name>
    <dbReference type="NCBI Taxonomy" id="2079535"/>
    <lineage>
        <taxon>Bacteria</taxon>
        <taxon>Bacillati</taxon>
        <taxon>Actinomycetota</taxon>
        <taxon>Actinomycetes</taxon>
        <taxon>Mycobacteriales</taxon>
        <taxon>Corynebacteriaceae</taxon>
        <taxon>Corynebacterium</taxon>
    </lineage>
</organism>
<dbReference type="Proteomes" id="UP000244754">
    <property type="component" value="Chromosome"/>
</dbReference>
<keyword evidence="2" id="KW-1185">Reference proteome</keyword>
<protein>
    <submittedName>
        <fullName evidence="1">Uncharacterized protein</fullName>
    </submittedName>
</protein>